<dbReference type="Pfam" id="PF01900">
    <property type="entry name" value="RNase_P_Rpp14"/>
    <property type="match status" value="1"/>
</dbReference>
<organism evidence="4">
    <name type="scientific">Candidatus Methanogaster sp. ANME-2c ERB4</name>
    <dbReference type="NCBI Taxonomy" id="2759911"/>
    <lineage>
        <taxon>Archaea</taxon>
        <taxon>Methanobacteriati</taxon>
        <taxon>Methanobacteriota</taxon>
        <taxon>Stenosarchaea group</taxon>
        <taxon>Methanomicrobia</taxon>
        <taxon>Methanosarcinales</taxon>
        <taxon>ANME-2 cluster</taxon>
        <taxon>Candidatus Methanogasteraceae</taxon>
        <taxon>Candidatus Methanogaster</taxon>
    </lineage>
</organism>
<keyword evidence="3" id="KW-0540">Nuclease</keyword>
<dbReference type="InterPro" id="IPR016434">
    <property type="entry name" value="Rnp2_archaea"/>
</dbReference>
<dbReference type="GO" id="GO:0004526">
    <property type="term" value="F:ribonuclease P activity"/>
    <property type="evidence" value="ECO:0007669"/>
    <property type="project" value="UniProtKB-UniRule"/>
</dbReference>
<evidence type="ECO:0000256" key="3">
    <source>
        <dbReference type="HAMAP-Rule" id="MF_00755"/>
    </source>
</evidence>
<keyword evidence="3" id="KW-0255">Endonuclease</keyword>
<dbReference type="EC" id="3.1.26.5" evidence="3"/>
<dbReference type="GO" id="GO:0001682">
    <property type="term" value="P:tRNA 5'-leader removal"/>
    <property type="evidence" value="ECO:0007669"/>
    <property type="project" value="UniProtKB-UniRule"/>
</dbReference>
<comment type="similarity">
    <text evidence="3">Belongs to the eukaryotic/archaeal RNase P protein component 2 family.</text>
</comment>
<dbReference type="GO" id="GO:0030677">
    <property type="term" value="C:ribonuclease P complex"/>
    <property type="evidence" value="ECO:0007669"/>
    <property type="project" value="UniProtKB-UniRule"/>
</dbReference>
<comment type="subunit">
    <text evidence="3">Consists of a catalytic RNA component and at least 4-5 protein subunits.</text>
</comment>
<comment type="function">
    <text evidence="3">Part of ribonuclease P, a protein complex that generates mature tRNA molecules by cleaving their 5'-ends.</text>
</comment>
<dbReference type="Gene3D" id="3.30.70.3250">
    <property type="entry name" value="Ribonuclease P, Pop5 subunit"/>
    <property type="match status" value="1"/>
</dbReference>
<protein>
    <recommendedName>
        <fullName evidence="3">Ribonuclease P protein component 2</fullName>
        <shortName evidence="3">RNase P component 2</shortName>
        <ecNumber evidence="3">3.1.26.5</ecNumber>
    </recommendedName>
    <alternativeName>
        <fullName evidence="3">Pop5</fullName>
    </alternativeName>
</protein>
<dbReference type="SUPFAM" id="SSF160350">
    <property type="entry name" value="Rnp2-like"/>
    <property type="match status" value="1"/>
</dbReference>
<dbReference type="InterPro" id="IPR002759">
    <property type="entry name" value="Pop5/Rpp14/Rnp2-like"/>
</dbReference>
<name>A0A7G9YHC8_9EURY</name>
<evidence type="ECO:0000313" key="4">
    <source>
        <dbReference type="EMBL" id="QNO47412.1"/>
    </source>
</evidence>
<dbReference type="EMBL" id="MT631262">
    <property type="protein sequence ID" value="QNO47412.1"/>
    <property type="molecule type" value="Genomic_DNA"/>
</dbReference>
<keyword evidence="1 3" id="KW-0819">tRNA processing</keyword>
<sequence>MAMRLLPSLREKKRYLAFEIISEGAVSRRDFIDELDRSASSLLGDVGSSECGLNMLTFDRGGGIIKCERTKTELMRAVLATVNRVRGVRVAVHVIGSSGSVKGAGRFAGRGGA</sequence>
<comment type="catalytic activity">
    <reaction evidence="3">
        <text>Endonucleolytic cleavage of RNA, removing 5'-extranucleotides from tRNA precursor.</text>
        <dbReference type="EC" id="3.1.26.5"/>
    </reaction>
</comment>
<accession>A0A7G9YHC8</accession>
<dbReference type="PIRSF" id="PIRSF004952">
    <property type="entry name" value="RNase_P_2"/>
    <property type="match status" value="1"/>
</dbReference>
<dbReference type="AlphaFoldDB" id="A0A7G9YHC8"/>
<keyword evidence="2 3" id="KW-0378">Hydrolase</keyword>
<dbReference type="GO" id="GO:0005737">
    <property type="term" value="C:cytoplasm"/>
    <property type="evidence" value="ECO:0007669"/>
    <property type="project" value="UniProtKB-SubCell"/>
</dbReference>
<keyword evidence="3" id="KW-0963">Cytoplasm</keyword>
<evidence type="ECO:0000256" key="2">
    <source>
        <dbReference type="ARBA" id="ARBA00022801"/>
    </source>
</evidence>
<dbReference type="InterPro" id="IPR038085">
    <property type="entry name" value="Rnp2-like_sf"/>
</dbReference>
<proteinExistence type="inferred from homology"/>
<gene>
    <name evidence="3 4" type="primary">rnp2</name>
    <name evidence="4" type="ORF">MPGFIOMI_00010</name>
</gene>
<dbReference type="HAMAP" id="MF_00755">
    <property type="entry name" value="RNase_P_2"/>
    <property type="match status" value="1"/>
</dbReference>
<comment type="subcellular location">
    <subcellularLocation>
        <location evidence="3">Cytoplasm</location>
    </subcellularLocation>
</comment>
<reference evidence="4" key="1">
    <citation type="submission" date="2020-06" db="EMBL/GenBank/DDBJ databases">
        <title>Unique genomic features of the anaerobic methanotrophic archaea.</title>
        <authorList>
            <person name="Chadwick G.L."/>
            <person name="Skennerton C.T."/>
            <person name="Laso-Perez R."/>
            <person name="Leu A.O."/>
            <person name="Speth D.R."/>
            <person name="Yu H."/>
            <person name="Morgan-Lang C."/>
            <person name="Hatzenpichler R."/>
            <person name="Goudeau D."/>
            <person name="Malmstrom R."/>
            <person name="Brazelton W.J."/>
            <person name="Woyke T."/>
            <person name="Hallam S.J."/>
            <person name="Tyson G.W."/>
            <person name="Wegener G."/>
            <person name="Boetius A."/>
            <person name="Orphan V."/>
        </authorList>
    </citation>
    <scope>NUCLEOTIDE SEQUENCE</scope>
</reference>
<evidence type="ECO:0000256" key="1">
    <source>
        <dbReference type="ARBA" id="ARBA00022694"/>
    </source>
</evidence>